<keyword evidence="2" id="KW-1185">Reference proteome</keyword>
<evidence type="ECO:0000313" key="1">
    <source>
        <dbReference type="EMBL" id="GCD12058.1"/>
    </source>
</evidence>
<organism evidence="1 2">
    <name type="scientific">Clostridium tagluense</name>
    <dbReference type="NCBI Taxonomy" id="360422"/>
    <lineage>
        <taxon>Bacteria</taxon>
        <taxon>Bacillati</taxon>
        <taxon>Bacillota</taxon>
        <taxon>Clostridia</taxon>
        <taxon>Eubacteriales</taxon>
        <taxon>Clostridiaceae</taxon>
        <taxon>Clostridium</taxon>
    </lineage>
</organism>
<proteinExistence type="predicted"/>
<dbReference type="AlphaFoldDB" id="A0A401URD6"/>
<reference evidence="1 2" key="1">
    <citation type="submission" date="2018-11" db="EMBL/GenBank/DDBJ databases">
        <title>Genome sequencing and assembly of Clostridium tagluense strain A121.</title>
        <authorList>
            <person name="Murakami T."/>
            <person name="Segawa T."/>
            <person name="Shcherbakova V.A."/>
            <person name="Mori H."/>
            <person name="Yoshimura Y."/>
        </authorList>
    </citation>
    <scope>NUCLEOTIDE SEQUENCE [LARGE SCALE GENOMIC DNA]</scope>
    <source>
        <strain evidence="1 2">A121</strain>
    </source>
</reference>
<comment type="caution">
    <text evidence="1">The sequence shown here is derived from an EMBL/GenBank/DDBJ whole genome shotgun (WGS) entry which is preliminary data.</text>
</comment>
<gene>
    <name evidence="1" type="ORF">Ctaglu_36810</name>
</gene>
<dbReference type="OrthoDB" id="1707431at2"/>
<evidence type="ECO:0000313" key="2">
    <source>
        <dbReference type="Proteomes" id="UP000287872"/>
    </source>
</evidence>
<dbReference type="EMBL" id="BHYK01000025">
    <property type="protein sequence ID" value="GCD12058.1"/>
    <property type="molecule type" value="Genomic_DNA"/>
</dbReference>
<name>A0A401URD6_9CLOT</name>
<sequence>MKVVAKPIEVVAWFDKSGKIHPVRFRIENDDNTFETIVIGRVLKIDLEKLTGNYMQLFTCQSSVDGIEKIYKIKFELKSSRWSLCKI</sequence>
<protein>
    <submittedName>
        <fullName evidence="1">Uncharacterized protein</fullName>
    </submittedName>
</protein>
<dbReference type="Proteomes" id="UP000287872">
    <property type="component" value="Unassembled WGS sequence"/>
</dbReference>
<accession>A0A401URD6</accession>
<dbReference type="RefSeq" id="WP_125004420.1">
    <property type="nucleotide sequence ID" value="NZ_BHYK01000025.1"/>
</dbReference>